<dbReference type="Pfam" id="PF00657">
    <property type="entry name" value="Lipase_GDSL"/>
    <property type="match status" value="1"/>
</dbReference>
<evidence type="ECO:0000256" key="1">
    <source>
        <dbReference type="ARBA" id="ARBA00022801"/>
    </source>
</evidence>
<dbReference type="EMBL" id="NHRY01000199">
    <property type="protein sequence ID" value="PPQ31035.1"/>
    <property type="molecule type" value="Genomic_DNA"/>
</dbReference>
<proteinExistence type="predicted"/>
<dbReference type="RefSeq" id="WP_104520235.1">
    <property type="nucleotide sequence ID" value="NZ_NHRY01000199.1"/>
</dbReference>
<dbReference type="CDD" id="cd01846">
    <property type="entry name" value="fatty_acyltransferase_like"/>
    <property type="match status" value="1"/>
</dbReference>
<dbReference type="GO" id="GO:0006629">
    <property type="term" value="P:lipid metabolic process"/>
    <property type="evidence" value="ECO:0007669"/>
    <property type="project" value="InterPro"/>
</dbReference>
<dbReference type="InterPro" id="IPR001087">
    <property type="entry name" value="GDSL"/>
</dbReference>
<dbReference type="PANTHER" id="PTHR45648">
    <property type="entry name" value="GDSL LIPASE/ACYLHYDROLASE FAMILY PROTEIN (AFU_ORTHOLOGUE AFUA_4G14700)"/>
    <property type="match status" value="1"/>
</dbReference>
<dbReference type="InterPro" id="IPR036514">
    <property type="entry name" value="SGNH_hydro_sf"/>
</dbReference>
<dbReference type="PROSITE" id="PS01098">
    <property type="entry name" value="LIPASE_GDSL_SER"/>
    <property type="match status" value="1"/>
</dbReference>
<dbReference type="GO" id="GO:0016298">
    <property type="term" value="F:lipase activity"/>
    <property type="evidence" value="ECO:0007669"/>
    <property type="project" value="InterPro"/>
</dbReference>
<dbReference type="PANTHER" id="PTHR45648:SF22">
    <property type="entry name" value="GDSL LIPASE_ACYLHYDROLASE FAMILY PROTEIN (AFU_ORTHOLOGUE AFUA_4G14700)"/>
    <property type="match status" value="1"/>
</dbReference>
<gene>
    <name evidence="2" type="ORF">CCS01_18150</name>
</gene>
<reference evidence="2 3" key="1">
    <citation type="journal article" date="2018" name="Arch. Microbiol.">
        <title>New insights into the metabolic potential of the phototrophic purple bacterium Rhodopila globiformis DSM 161(T) from its draft genome sequence and evidence for a vanadium-dependent nitrogenase.</title>
        <authorList>
            <person name="Imhoff J.F."/>
            <person name="Rahn T."/>
            <person name="Kunzel S."/>
            <person name="Neulinger S.C."/>
        </authorList>
    </citation>
    <scope>NUCLEOTIDE SEQUENCE [LARGE SCALE GENOMIC DNA]</scope>
    <source>
        <strain evidence="2 3">DSM 161</strain>
    </source>
</reference>
<keyword evidence="3" id="KW-1185">Reference proteome</keyword>
<protein>
    <submittedName>
        <fullName evidence="2">Uncharacterized protein</fullName>
    </submittedName>
</protein>
<dbReference type="Proteomes" id="UP000239724">
    <property type="component" value="Unassembled WGS sequence"/>
</dbReference>
<comment type="caution">
    <text evidence="2">The sequence shown here is derived from an EMBL/GenBank/DDBJ whole genome shotgun (WGS) entry which is preliminary data.</text>
</comment>
<dbReference type="InterPro" id="IPR051058">
    <property type="entry name" value="GDSL_Est/Lipase"/>
</dbReference>
<name>A0A2S6N8U3_RHOGL</name>
<evidence type="ECO:0000313" key="2">
    <source>
        <dbReference type="EMBL" id="PPQ31035.1"/>
    </source>
</evidence>
<dbReference type="OrthoDB" id="5292073at2"/>
<accession>A0A2S6N8U3</accession>
<sequence length="324" mass="33400">MATLQSALGGLNAATNLPSNVLGISPMQFIKQDTLPAPQGGSYSAVYAFGDSLSDAGNISYATLHQLPVSSIYSDGRFSNGPIWVQDLSQQLGLPPVSPSLTGGTDYAYGGAQTGATAVHAANPSDLPSQLGQFVTNVPNPSPNALYTVWAGSNDVLTIANATLTPAQQHAAVQQAVGNETNFLNGLIAHGARNLVVLDVPDLGKTPYETARPLSDATSSALAQQYNAELGQSIQQIVATHAASIDYVDTYSLLDTVIANPGAYGFSNVTQPVWNGNLTNGSSGTLAATGAAQNGYLFFDDLHPTTATQSLLAQGVAQSIPHTA</sequence>
<keyword evidence="1" id="KW-0378">Hydrolase</keyword>
<organism evidence="2 3">
    <name type="scientific">Rhodopila globiformis</name>
    <name type="common">Rhodopseudomonas globiformis</name>
    <dbReference type="NCBI Taxonomy" id="1071"/>
    <lineage>
        <taxon>Bacteria</taxon>
        <taxon>Pseudomonadati</taxon>
        <taxon>Pseudomonadota</taxon>
        <taxon>Alphaproteobacteria</taxon>
        <taxon>Acetobacterales</taxon>
        <taxon>Acetobacteraceae</taxon>
        <taxon>Rhodopila</taxon>
    </lineage>
</organism>
<dbReference type="SUPFAM" id="SSF52266">
    <property type="entry name" value="SGNH hydrolase"/>
    <property type="match status" value="1"/>
</dbReference>
<dbReference type="Gene3D" id="3.40.50.1110">
    <property type="entry name" value="SGNH hydrolase"/>
    <property type="match status" value="1"/>
</dbReference>
<evidence type="ECO:0000313" key="3">
    <source>
        <dbReference type="Proteomes" id="UP000239724"/>
    </source>
</evidence>
<dbReference type="AlphaFoldDB" id="A0A2S6N8U3"/>
<dbReference type="InterPro" id="IPR008265">
    <property type="entry name" value="Lipase_GDSL_AS"/>
</dbReference>